<accession>A0A377WN32</accession>
<reference evidence="1 2" key="1">
    <citation type="submission" date="2018-06" db="EMBL/GenBank/DDBJ databases">
        <authorList>
            <consortium name="Pathogen Informatics"/>
            <person name="Doyle S."/>
        </authorList>
    </citation>
    <scope>NUCLEOTIDE SEQUENCE [LARGE SCALE GENOMIC DNA]</scope>
    <source>
        <strain evidence="1 2">NCTC8849</strain>
    </source>
</reference>
<protein>
    <submittedName>
        <fullName evidence="1">Uncharacterized protein</fullName>
    </submittedName>
</protein>
<dbReference type="AlphaFoldDB" id="A0A377WN32"/>
<sequence length="47" mass="5432">METYLTGNFLNQYEDINTLNEYDRENGKPCLLEAAQNAKRVLIKILA</sequence>
<proteinExistence type="predicted"/>
<evidence type="ECO:0000313" key="2">
    <source>
        <dbReference type="Proteomes" id="UP000254799"/>
    </source>
</evidence>
<name>A0A377WN32_KLEPN</name>
<organism evidence="1 2">
    <name type="scientific">Klebsiella pneumoniae</name>
    <dbReference type="NCBI Taxonomy" id="573"/>
    <lineage>
        <taxon>Bacteria</taxon>
        <taxon>Pseudomonadati</taxon>
        <taxon>Pseudomonadota</taxon>
        <taxon>Gammaproteobacteria</taxon>
        <taxon>Enterobacterales</taxon>
        <taxon>Enterobacteriaceae</taxon>
        <taxon>Klebsiella/Raoultella group</taxon>
        <taxon>Klebsiella</taxon>
        <taxon>Klebsiella pneumoniae complex</taxon>
    </lineage>
</organism>
<gene>
    <name evidence="1" type="ORF">NCTC8849_04907</name>
</gene>
<dbReference type="Proteomes" id="UP000254799">
    <property type="component" value="Unassembled WGS sequence"/>
</dbReference>
<evidence type="ECO:0000313" key="1">
    <source>
        <dbReference type="EMBL" id="STT56260.1"/>
    </source>
</evidence>
<dbReference type="EMBL" id="UGLC01000002">
    <property type="protein sequence ID" value="STT56260.1"/>
    <property type="molecule type" value="Genomic_DNA"/>
</dbReference>